<name>A0AAD6V0C9_9AGAR</name>
<dbReference type="Gene3D" id="3.40.50.300">
    <property type="entry name" value="P-loop containing nucleotide triphosphate hydrolases"/>
    <property type="match status" value="1"/>
</dbReference>
<dbReference type="EMBL" id="JARJCW010000067">
    <property type="protein sequence ID" value="KAJ7199649.1"/>
    <property type="molecule type" value="Genomic_DNA"/>
</dbReference>
<reference evidence="1" key="1">
    <citation type="submission" date="2023-03" db="EMBL/GenBank/DDBJ databases">
        <title>Massive genome expansion in bonnet fungi (Mycena s.s.) driven by repeated elements and novel gene families across ecological guilds.</title>
        <authorList>
            <consortium name="Lawrence Berkeley National Laboratory"/>
            <person name="Harder C.B."/>
            <person name="Miyauchi S."/>
            <person name="Viragh M."/>
            <person name="Kuo A."/>
            <person name="Thoen E."/>
            <person name="Andreopoulos B."/>
            <person name="Lu D."/>
            <person name="Skrede I."/>
            <person name="Drula E."/>
            <person name="Henrissat B."/>
            <person name="Morin E."/>
            <person name="Kohler A."/>
            <person name="Barry K."/>
            <person name="LaButti K."/>
            <person name="Morin E."/>
            <person name="Salamov A."/>
            <person name="Lipzen A."/>
            <person name="Mereny Z."/>
            <person name="Hegedus B."/>
            <person name="Baldrian P."/>
            <person name="Stursova M."/>
            <person name="Weitz H."/>
            <person name="Taylor A."/>
            <person name="Grigoriev I.V."/>
            <person name="Nagy L.G."/>
            <person name="Martin F."/>
            <person name="Kauserud H."/>
        </authorList>
    </citation>
    <scope>NUCLEOTIDE SEQUENCE</scope>
    <source>
        <strain evidence="1">9144</strain>
    </source>
</reference>
<evidence type="ECO:0000313" key="2">
    <source>
        <dbReference type="Proteomes" id="UP001219525"/>
    </source>
</evidence>
<gene>
    <name evidence="1" type="ORF">GGX14DRAFT_401250</name>
</gene>
<dbReference type="InterPro" id="IPR027417">
    <property type="entry name" value="P-loop_NTPase"/>
</dbReference>
<comment type="caution">
    <text evidence="1">The sequence shown here is derived from an EMBL/GenBank/DDBJ whole genome shotgun (WGS) entry which is preliminary data.</text>
</comment>
<dbReference type="AlphaFoldDB" id="A0AAD6V0C9"/>
<keyword evidence="2" id="KW-1185">Reference proteome</keyword>
<accession>A0AAD6V0C9</accession>
<protein>
    <submittedName>
        <fullName evidence="1">Uncharacterized protein</fullName>
    </submittedName>
</protein>
<proteinExistence type="predicted"/>
<dbReference type="Proteomes" id="UP001219525">
    <property type="component" value="Unassembled WGS sequence"/>
</dbReference>
<sequence>MSTLLIYLVESTEKSTSRQKLAASETAKQPPLLVVANRCRKTSADIAIARRRDARQVGQNRGTKGVSAKTNEGVKEVMQRLLVNTSAADTTNIGKKSKEVGLDGGRDCGGSFEWEEKSTTIYVYL</sequence>
<evidence type="ECO:0000313" key="1">
    <source>
        <dbReference type="EMBL" id="KAJ7199649.1"/>
    </source>
</evidence>
<organism evidence="1 2">
    <name type="scientific">Mycena pura</name>
    <dbReference type="NCBI Taxonomy" id="153505"/>
    <lineage>
        <taxon>Eukaryota</taxon>
        <taxon>Fungi</taxon>
        <taxon>Dikarya</taxon>
        <taxon>Basidiomycota</taxon>
        <taxon>Agaricomycotina</taxon>
        <taxon>Agaricomycetes</taxon>
        <taxon>Agaricomycetidae</taxon>
        <taxon>Agaricales</taxon>
        <taxon>Marasmiineae</taxon>
        <taxon>Mycenaceae</taxon>
        <taxon>Mycena</taxon>
    </lineage>
</organism>